<accession>M0MT99</accession>
<dbReference type="Proteomes" id="UP000011680">
    <property type="component" value="Unassembled WGS sequence"/>
</dbReference>
<dbReference type="EMBL" id="AOMF01000184">
    <property type="protein sequence ID" value="EMA48856.1"/>
    <property type="molecule type" value="Genomic_DNA"/>
</dbReference>
<evidence type="ECO:0000313" key="3">
    <source>
        <dbReference type="Proteomes" id="UP000011680"/>
    </source>
</evidence>
<keyword evidence="1" id="KW-0472">Membrane</keyword>
<dbReference type="PATRIC" id="fig|1227457.3.peg.3888"/>
<keyword evidence="1" id="KW-1133">Transmembrane helix</keyword>
<comment type="caution">
    <text evidence="2">The sequence shown here is derived from an EMBL/GenBank/DDBJ whole genome shotgun (WGS) entry which is preliminary data.</text>
</comment>
<keyword evidence="3" id="KW-1185">Reference proteome</keyword>
<keyword evidence="1" id="KW-0812">Transmembrane</keyword>
<organism evidence="2 3">
    <name type="scientific">Halococcus thailandensis JCM 13552</name>
    <dbReference type="NCBI Taxonomy" id="1227457"/>
    <lineage>
        <taxon>Archaea</taxon>
        <taxon>Methanobacteriati</taxon>
        <taxon>Methanobacteriota</taxon>
        <taxon>Stenosarchaea group</taxon>
        <taxon>Halobacteria</taxon>
        <taxon>Halobacteriales</taxon>
        <taxon>Halococcaceae</taxon>
        <taxon>Halococcus</taxon>
    </lineage>
</organism>
<dbReference type="AlphaFoldDB" id="M0MT99"/>
<proteinExistence type="predicted"/>
<name>M0MT99_9EURY</name>
<reference evidence="2 3" key="1">
    <citation type="journal article" date="2014" name="PLoS Genet.">
        <title>Phylogenetically driven sequencing of extremely halophilic archaea reveals strategies for static and dynamic osmo-response.</title>
        <authorList>
            <person name="Becker E.A."/>
            <person name="Seitzer P.M."/>
            <person name="Tritt A."/>
            <person name="Larsen D."/>
            <person name="Krusor M."/>
            <person name="Yao A.I."/>
            <person name="Wu D."/>
            <person name="Madern D."/>
            <person name="Eisen J.A."/>
            <person name="Darling A.E."/>
            <person name="Facciotti M.T."/>
        </authorList>
    </citation>
    <scope>NUCLEOTIDE SEQUENCE [LARGE SCALE GENOMIC DNA]</scope>
    <source>
        <strain evidence="2 3">JCM 13552</strain>
    </source>
</reference>
<dbReference type="RefSeq" id="WP_007743382.1">
    <property type="nucleotide sequence ID" value="NZ_AOMF01000184.1"/>
</dbReference>
<feature type="transmembrane region" description="Helical" evidence="1">
    <location>
        <begin position="37"/>
        <end position="59"/>
    </location>
</feature>
<evidence type="ECO:0000313" key="2">
    <source>
        <dbReference type="EMBL" id="EMA48856.1"/>
    </source>
</evidence>
<sequence>MRQLPVTRETESTTTIRDQSDVVGLAEIIDLDKLARLTAIVFGVLLTVYIITLCLAIVIEWPLVSTGLSVSSILSGVTFGFGMVIEIVR</sequence>
<feature type="transmembrane region" description="Helical" evidence="1">
    <location>
        <begin position="65"/>
        <end position="88"/>
    </location>
</feature>
<evidence type="ECO:0000256" key="1">
    <source>
        <dbReference type="SAM" id="Phobius"/>
    </source>
</evidence>
<protein>
    <submittedName>
        <fullName evidence="2">Uncharacterized protein</fullName>
    </submittedName>
</protein>
<gene>
    <name evidence="2" type="ORF">C451_19888</name>
</gene>